<keyword evidence="2" id="KW-1185">Reference proteome</keyword>
<reference evidence="1 2" key="1">
    <citation type="submission" date="2016-10" db="EMBL/GenBank/DDBJ databases">
        <authorList>
            <person name="de Groot N.N."/>
        </authorList>
    </citation>
    <scope>NUCLEOTIDE SEQUENCE [LARGE SCALE GENOMIC DNA]</scope>
    <source>
        <strain evidence="1">MBHS1</strain>
    </source>
</reference>
<evidence type="ECO:0000313" key="2">
    <source>
        <dbReference type="Proteomes" id="UP000236724"/>
    </source>
</evidence>
<organism evidence="1 2">
    <name type="scientific">Candidatus Venteria ishoeyi</name>
    <dbReference type="NCBI Taxonomy" id="1899563"/>
    <lineage>
        <taxon>Bacteria</taxon>
        <taxon>Pseudomonadati</taxon>
        <taxon>Pseudomonadota</taxon>
        <taxon>Gammaproteobacteria</taxon>
        <taxon>Thiotrichales</taxon>
        <taxon>Thiotrichaceae</taxon>
        <taxon>Venteria</taxon>
    </lineage>
</organism>
<gene>
    <name evidence="1" type="ORF">MBHS_02608</name>
</gene>
<proteinExistence type="predicted"/>
<protein>
    <recommendedName>
        <fullName evidence="3">HMA domain-containing protein</fullName>
    </recommendedName>
</protein>
<dbReference type="Proteomes" id="UP000236724">
    <property type="component" value="Unassembled WGS sequence"/>
</dbReference>
<evidence type="ECO:0000313" key="1">
    <source>
        <dbReference type="EMBL" id="SEH06742.1"/>
    </source>
</evidence>
<dbReference type="EMBL" id="FMSV02000503">
    <property type="protein sequence ID" value="SEH06742.1"/>
    <property type="molecule type" value="Genomic_DNA"/>
</dbReference>
<name>A0A1H6F9G4_9GAMM</name>
<accession>A0A1H6F9G4</accession>
<dbReference type="OrthoDB" id="5771502at2"/>
<dbReference type="AlphaFoldDB" id="A0A1H6F9G4"/>
<dbReference type="RefSeq" id="WP_103920486.1">
    <property type="nucleotide sequence ID" value="NZ_FMSV02000503.1"/>
</dbReference>
<sequence>MDINLADVNVHIINPVDLETQANIENSLRALDGVVSVRFQTDNAHLVLVDFNRDKLKGHDILDCVQSHSVKATMIGL</sequence>
<evidence type="ECO:0008006" key="3">
    <source>
        <dbReference type="Google" id="ProtNLM"/>
    </source>
</evidence>